<comment type="caution">
    <text evidence="3">The sequence shown here is derived from an EMBL/GenBank/DDBJ whole genome shotgun (WGS) entry which is preliminary data.</text>
</comment>
<sequence>MKRLKLMVSAPLFLLVWAGSAQAAQTQLCSNAMMSVLKSDARNQNDSEWNEDNFSSVACTG</sequence>
<reference evidence="3 4" key="1">
    <citation type="submission" date="2020-09" db="EMBL/GenBank/DDBJ databases">
        <title>Photobacterium sp. CAU 1568 isolated from sand of Sido Beach.</title>
        <authorList>
            <person name="Kim W."/>
        </authorList>
    </citation>
    <scope>NUCLEOTIDE SEQUENCE [LARGE SCALE GENOMIC DNA]</scope>
    <source>
        <strain evidence="3 4">CAU 1568</strain>
    </source>
</reference>
<proteinExistence type="predicted"/>
<feature type="compositionally biased region" description="Polar residues" evidence="1">
    <location>
        <begin position="46"/>
        <end position="61"/>
    </location>
</feature>
<organism evidence="3 4">
    <name type="scientific">Photobacterium arenosum</name>
    <dbReference type="NCBI Taxonomy" id="2774143"/>
    <lineage>
        <taxon>Bacteria</taxon>
        <taxon>Pseudomonadati</taxon>
        <taxon>Pseudomonadota</taxon>
        <taxon>Gammaproteobacteria</taxon>
        <taxon>Vibrionales</taxon>
        <taxon>Vibrionaceae</taxon>
        <taxon>Photobacterium</taxon>
    </lineage>
</organism>
<feature type="region of interest" description="Disordered" evidence="1">
    <location>
        <begin position="42"/>
        <end position="61"/>
    </location>
</feature>
<evidence type="ECO:0000313" key="4">
    <source>
        <dbReference type="Proteomes" id="UP000649768"/>
    </source>
</evidence>
<evidence type="ECO:0000313" key="3">
    <source>
        <dbReference type="EMBL" id="MBD8513700.1"/>
    </source>
</evidence>
<name>A0ABR9BMA9_9GAMM</name>
<evidence type="ECO:0000256" key="2">
    <source>
        <dbReference type="SAM" id="SignalP"/>
    </source>
</evidence>
<dbReference type="EMBL" id="JACYTP010000008">
    <property type="protein sequence ID" value="MBD8513700.1"/>
    <property type="molecule type" value="Genomic_DNA"/>
</dbReference>
<gene>
    <name evidence="3" type="ORF">IFO68_13545</name>
</gene>
<dbReference type="Proteomes" id="UP000649768">
    <property type="component" value="Unassembled WGS sequence"/>
</dbReference>
<keyword evidence="2" id="KW-0732">Signal</keyword>
<evidence type="ECO:0000256" key="1">
    <source>
        <dbReference type="SAM" id="MobiDB-lite"/>
    </source>
</evidence>
<protein>
    <submittedName>
        <fullName evidence="3">Uncharacterized protein</fullName>
    </submittedName>
</protein>
<accession>A0ABR9BMA9</accession>
<dbReference type="RefSeq" id="WP_192016389.1">
    <property type="nucleotide sequence ID" value="NZ_JACYTP010000008.1"/>
</dbReference>
<keyword evidence="4" id="KW-1185">Reference proteome</keyword>
<feature type="chain" id="PRO_5045518787" evidence="2">
    <location>
        <begin position="24"/>
        <end position="61"/>
    </location>
</feature>
<feature type="signal peptide" evidence="2">
    <location>
        <begin position="1"/>
        <end position="23"/>
    </location>
</feature>